<evidence type="ECO:0000256" key="3">
    <source>
        <dbReference type="ARBA" id="ARBA00022723"/>
    </source>
</evidence>
<dbReference type="InterPro" id="IPR036249">
    <property type="entry name" value="Thioredoxin-like_sf"/>
</dbReference>
<dbReference type="CDD" id="cd03064">
    <property type="entry name" value="TRX_Fd_NuoE"/>
    <property type="match status" value="1"/>
</dbReference>
<dbReference type="InterPro" id="IPR042128">
    <property type="entry name" value="NuoE_dom"/>
</dbReference>
<organism evidence="8 9">
    <name type="scientific">candidate division NPL-UPA2 bacterium Unc8</name>
    <dbReference type="NCBI Taxonomy" id="1980939"/>
    <lineage>
        <taxon>Bacteria</taxon>
    </lineage>
</organism>
<comment type="cofactor">
    <cofactor evidence="7">
        <name>[2Fe-2S] cluster</name>
        <dbReference type="ChEBI" id="CHEBI:190135"/>
    </cofactor>
    <text evidence="7">Binds 1 [2Fe-2S] cluster.</text>
</comment>
<evidence type="ECO:0000256" key="5">
    <source>
        <dbReference type="ARBA" id="ARBA00023014"/>
    </source>
</evidence>
<evidence type="ECO:0000313" key="8">
    <source>
        <dbReference type="EMBL" id="RII00672.1"/>
    </source>
</evidence>
<comment type="caution">
    <text evidence="8">The sequence shown here is derived from an EMBL/GenBank/DDBJ whole genome shotgun (WGS) entry which is preliminary data.</text>
</comment>
<dbReference type="EMBL" id="NDHY01000002">
    <property type="protein sequence ID" value="RII00672.1"/>
    <property type="molecule type" value="Genomic_DNA"/>
</dbReference>
<dbReference type="PANTHER" id="PTHR43342:SF1">
    <property type="entry name" value="BIFURCATING [FEFE] HYDROGENASE GAMMA SUBUNIT"/>
    <property type="match status" value="1"/>
</dbReference>
<evidence type="ECO:0000256" key="7">
    <source>
        <dbReference type="PIRSR" id="PIRSR000216-1"/>
    </source>
</evidence>
<keyword evidence="8" id="KW-0560">Oxidoreductase</keyword>
<evidence type="ECO:0000256" key="1">
    <source>
        <dbReference type="ARBA" id="ARBA00010643"/>
    </source>
</evidence>
<keyword evidence="4 7" id="KW-0408">Iron</keyword>
<feature type="binding site" evidence="7">
    <location>
        <position position="79"/>
    </location>
    <ligand>
        <name>[2Fe-2S] cluster</name>
        <dbReference type="ChEBI" id="CHEBI:190135"/>
    </ligand>
</feature>
<dbReference type="SUPFAM" id="SSF52833">
    <property type="entry name" value="Thioredoxin-like"/>
    <property type="match status" value="1"/>
</dbReference>
<feature type="binding site" evidence="7">
    <location>
        <position position="74"/>
    </location>
    <ligand>
        <name>[2Fe-2S] cluster</name>
        <dbReference type="ChEBI" id="CHEBI:190135"/>
    </ligand>
</feature>
<dbReference type="GO" id="GO:0046872">
    <property type="term" value="F:metal ion binding"/>
    <property type="evidence" value="ECO:0007669"/>
    <property type="project" value="UniProtKB-KW"/>
</dbReference>
<protein>
    <submittedName>
        <fullName evidence="8">NADH-quinone oxidoreductase subunit NuoE</fullName>
        <ecNumber evidence="8">1.6.5.11</ecNumber>
    </submittedName>
</protein>
<dbReference type="GO" id="GO:0016491">
    <property type="term" value="F:oxidoreductase activity"/>
    <property type="evidence" value="ECO:0007669"/>
    <property type="project" value="UniProtKB-KW"/>
</dbReference>
<dbReference type="Proteomes" id="UP000266287">
    <property type="component" value="Unassembled WGS sequence"/>
</dbReference>
<dbReference type="GO" id="GO:0051537">
    <property type="term" value="F:2 iron, 2 sulfur cluster binding"/>
    <property type="evidence" value="ECO:0007669"/>
    <property type="project" value="UniProtKB-KW"/>
</dbReference>
<comment type="cofactor">
    <cofactor evidence="6">
        <name>[2Fe-2S] cluster</name>
        <dbReference type="ChEBI" id="CHEBI:190135"/>
    </cofactor>
</comment>
<keyword evidence="3 7" id="KW-0479">Metal-binding</keyword>
<evidence type="ECO:0000256" key="4">
    <source>
        <dbReference type="ARBA" id="ARBA00023004"/>
    </source>
</evidence>
<dbReference type="InterPro" id="IPR041921">
    <property type="entry name" value="NuoE_N"/>
</dbReference>
<evidence type="ECO:0000256" key="2">
    <source>
        <dbReference type="ARBA" id="ARBA00022714"/>
    </source>
</evidence>
<dbReference type="NCBIfam" id="NF005722">
    <property type="entry name" value="PRK07539.1-2"/>
    <property type="match status" value="1"/>
</dbReference>
<dbReference type="Pfam" id="PF01257">
    <property type="entry name" value="2Fe-2S_thioredx"/>
    <property type="match status" value="1"/>
</dbReference>
<keyword evidence="2 7" id="KW-0001">2Fe-2S</keyword>
<keyword evidence="5 7" id="KW-0411">Iron-sulfur</keyword>
<evidence type="ECO:0000256" key="6">
    <source>
        <dbReference type="ARBA" id="ARBA00034078"/>
    </source>
</evidence>
<evidence type="ECO:0000313" key="9">
    <source>
        <dbReference type="Proteomes" id="UP000266287"/>
    </source>
</evidence>
<reference evidence="8 9" key="1">
    <citation type="submission" date="2018-08" db="EMBL/GenBank/DDBJ databases">
        <title>Draft genome of candidate division NPL-UPA2 bacterium Unc8 that adapted to ultra-basic serpentinizing groundwater.</title>
        <authorList>
            <person name="Ishii S."/>
            <person name="Suzuki S."/>
            <person name="Nealson K.H."/>
        </authorList>
    </citation>
    <scope>NUCLEOTIDE SEQUENCE [LARGE SCALE GENOMIC DNA]</scope>
    <source>
        <strain evidence="8">Unc8</strain>
    </source>
</reference>
<dbReference type="PIRSF" id="PIRSF000216">
    <property type="entry name" value="NADH_DH_24kDa"/>
    <property type="match status" value="1"/>
</dbReference>
<feature type="binding site" evidence="7">
    <location>
        <position position="119"/>
    </location>
    <ligand>
        <name>[2Fe-2S] cluster</name>
        <dbReference type="ChEBI" id="CHEBI:190135"/>
    </ligand>
</feature>
<dbReference type="InterPro" id="IPR002023">
    <property type="entry name" value="NuoE-like"/>
</dbReference>
<proteinExistence type="inferred from homology"/>
<dbReference type="PANTHER" id="PTHR43342">
    <property type="entry name" value="NADH-QUINONE OXIDOREDUCTASE, E SUBUNIT"/>
    <property type="match status" value="1"/>
</dbReference>
<gene>
    <name evidence="8" type="primary">nuoE</name>
    <name evidence="8" type="ORF">B9J77_01220</name>
</gene>
<sequence length="148" mass="16712">MNKINGEIYMQNKEQKELLVRLGEAQNKFGYLSEKVMIELAESLDMSISDVYGVATFYSFFSIRPQGRNIIRICKSVPCFLKNSQVIIETVEKEIGIKPGETTPNGKFSFHLTNCIGVCDKAPAMMINSEVYIDLTPNKISQILKAHK</sequence>
<dbReference type="AlphaFoldDB" id="A0A399FZI2"/>
<dbReference type="Gene3D" id="1.10.10.1590">
    <property type="entry name" value="NADH-quinone oxidoreductase subunit E"/>
    <property type="match status" value="1"/>
</dbReference>
<feature type="binding site" evidence="7">
    <location>
        <position position="115"/>
    </location>
    <ligand>
        <name>[2Fe-2S] cluster</name>
        <dbReference type="ChEBI" id="CHEBI:190135"/>
    </ligand>
</feature>
<accession>A0A399FZI2</accession>
<dbReference type="InterPro" id="IPR028431">
    <property type="entry name" value="NADP_DH_HndA-like"/>
</dbReference>
<name>A0A399FZI2_UNCN2</name>
<comment type="similarity">
    <text evidence="1">Belongs to the complex I 24 kDa subunit family.</text>
</comment>
<dbReference type="Gene3D" id="3.40.30.10">
    <property type="entry name" value="Glutaredoxin"/>
    <property type="match status" value="1"/>
</dbReference>
<dbReference type="EC" id="1.6.5.11" evidence="8"/>